<dbReference type="CDD" id="cd02149">
    <property type="entry name" value="NfsB-like"/>
    <property type="match status" value="1"/>
</dbReference>
<keyword evidence="4" id="KW-0288">FMN</keyword>
<dbReference type="InterPro" id="IPR029479">
    <property type="entry name" value="Nitroreductase"/>
</dbReference>
<keyword evidence="9" id="KW-1185">Reference proteome</keyword>
<dbReference type="EMBL" id="MPPL01000001">
    <property type="protein sequence ID" value="OKS88995.1"/>
    <property type="molecule type" value="Genomic_DNA"/>
</dbReference>
<evidence type="ECO:0000259" key="7">
    <source>
        <dbReference type="Pfam" id="PF00881"/>
    </source>
</evidence>
<evidence type="ECO:0000256" key="5">
    <source>
        <dbReference type="ARBA" id="ARBA00022857"/>
    </source>
</evidence>
<keyword evidence="5" id="KW-0521">NADP</keyword>
<dbReference type="InterPro" id="IPR033878">
    <property type="entry name" value="NfsB-like"/>
</dbReference>
<evidence type="ECO:0000256" key="3">
    <source>
        <dbReference type="ARBA" id="ARBA00022630"/>
    </source>
</evidence>
<dbReference type="AlphaFoldDB" id="A0A1Q6A4R4"/>
<dbReference type="Pfam" id="PF00881">
    <property type="entry name" value="Nitroreductase"/>
    <property type="match status" value="1"/>
</dbReference>
<evidence type="ECO:0000256" key="1">
    <source>
        <dbReference type="ARBA" id="ARBA00001917"/>
    </source>
</evidence>
<reference evidence="8 9" key="1">
    <citation type="submission" date="2016-11" db="EMBL/GenBank/DDBJ databases">
        <title>Whole Genome Sequencing of Mucilaginibacter polytrichastri RG4-7(T) isolated from the moss sample.</title>
        <authorList>
            <person name="Li Y."/>
        </authorList>
    </citation>
    <scope>NUCLEOTIDE SEQUENCE [LARGE SCALE GENOMIC DNA]</scope>
    <source>
        <strain evidence="8 9">RG4-7</strain>
    </source>
</reference>
<comment type="caution">
    <text evidence="8">The sequence shown here is derived from an EMBL/GenBank/DDBJ whole genome shotgun (WGS) entry which is preliminary data.</text>
</comment>
<comment type="cofactor">
    <cofactor evidence="1">
        <name>FMN</name>
        <dbReference type="ChEBI" id="CHEBI:58210"/>
    </cofactor>
</comment>
<dbReference type="GO" id="GO:0016491">
    <property type="term" value="F:oxidoreductase activity"/>
    <property type="evidence" value="ECO:0007669"/>
    <property type="project" value="UniProtKB-KW"/>
</dbReference>
<dbReference type="SUPFAM" id="SSF55469">
    <property type="entry name" value="FMN-dependent nitroreductase-like"/>
    <property type="match status" value="1"/>
</dbReference>
<dbReference type="Gene3D" id="3.40.109.10">
    <property type="entry name" value="NADH Oxidase"/>
    <property type="match status" value="1"/>
</dbReference>
<accession>A0A1Q6A4R4</accession>
<feature type="domain" description="Nitroreductase" evidence="7">
    <location>
        <begin position="19"/>
        <end position="196"/>
    </location>
</feature>
<evidence type="ECO:0000313" key="9">
    <source>
        <dbReference type="Proteomes" id="UP000186720"/>
    </source>
</evidence>
<dbReference type="STRING" id="1302689.RG47T_4473"/>
<dbReference type="Proteomes" id="UP000186720">
    <property type="component" value="Unassembled WGS sequence"/>
</dbReference>
<sequence>MFVQTFKNIQVMPLIETLSWRYATKKFDANKKIPAATLAQLLATVRLAPSSYGLQHYKIIVVENPEVREQLKAAAYSQTQITDASQVIVFAAETKLDEAYVNKYLDEVVKVRHTSHESLEGYKGMMLGSINGLTDEQKTTWAHKQAYIGLGVLVSAAAELGIDTCPMEGFSAPQFDEILGLKEKGLTASVIVTIGYRSADDVTATFAKVRKPAEDLFIHV</sequence>
<comment type="similarity">
    <text evidence="2">Belongs to the nitroreductase family.</text>
</comment>
<name>A0A1Q6A4R4_9SPHI</name>
<keyword evidence="3" id="KW-0285">Flavoprotein</keyword>
<organism evidence="8 9">
    <name type="scientific">Mucilaginibacter polytrichastri</name>
    <dbReference type="NCBI Taxonomy" id="1302689"/>
    <lineage>
        <taxon>Bacteria</taxon>
        <taxon>Pseudomonadati</taxon>
        <taxon>Bacteroidota</taxon>
        <taxon>Sphingobacteriia</taxon>
        <taxon>Sphingobacteriales</taxon>
        <taxon>Sphingobacteriaceae</taxon>
        <taxon>Mucilaginibacter</taxon>
    </lineage>
</organism>
<dbReference type="PANTHER" id="PTHR43673">
    <property type="entry name" value="NAD(P)H NITROREDUCTASE YDGI-RELATED"/>
    <property type="match status" value="1"/>
</dbReference>
<gene>
    <name evidence="8" type="ORF">RG47T_4473</name>
</gene>
<evidence type="ECO:0000256" key="6">
    <source>
        <dbReference type="ARBA" id="ARBA00023002"/>
    </source>
</evidence>
<protein>
    <recommendedName>
        <fullName evidence="7">Nitroreductase domain-containing protein</fullName>
    </recommendedName>
</protein>
<evidence type="ECO:0000313" key="8">
    <source>
        <dbReference type="EMBL" id="OKS88995.1"/>
    </source>
</evidence>
<proteinExistence type="inferred from homology"/>
<keyword evidence="6" id="KW-0560">Oxidoreductase</keyword>
<evidence type="ECO:0000256" key="2">
    <source>
        <dbReference type="ARBA" id="ARBA00007118"/>
    </source>
</evidence>
<evidence type="ECO:0000256" key="4">
    <source>
        <dbReference type="ARBA" id="ARBA00022643"/>
    </source>
</evidence>
<dbReference type="PANTHER" id="PTHR43673:SF2">
    <property type="entry name" value="NITROREDUCTASE"/>
    <property type="match status" value="1"/>
</dbReference>
<dbReference type="InterPro" id="IPR000415">
    <property type="entry name" value="Nitroreductase-like"/>
</dbReference>